<organism evidence="1 2">
    <name type="scientific">Liparis tanakae</name>
    <name type="common">Tanaka's snailfish</name>
    <dbReference type="NCBI Taxonomy" id="230148"/>
    <lineage>
        <taxon>Eukaryota</taxon>
        <taxon>Metazoa</taxon>
        <taxon>Chordata</taxon>
        <taxon>Craniata</taxon>
        <taxon>Vertebrata</taxon>
        <taxon>Euteleostomi</taxon>
        <taxon>Actinopterygii</taxon>
        <taxon>Neopterygii</taxon>
        <taxon>Teleostei</taxon>
        <taxon>Neoteleostei</taxon>
        <taxon>Acanthomorphata</taxon>
        <taxon>Eupercaria</taxon>
        <taxon>Perciformes</taxon>
        <taxon>Cottioidei</taxon>
        <taxon>Cottales</taxon>
        <taxon>Liparidae</taxon>
        <taxon>Liparis</taxon>
    </lineage>
</organism>
<dbReference type="Proteomes" id="UP000314294">
    <property type="component" value="Unassembled WGS sequence"/>
</dbReference>
<evidence type="ECO:0000313" key="1">
    <source>
        <dbReference type="EMBL" id="TNN32010.1"/>
    </source>
</evidence>
<protein>
    <submittedName>
        <fullName evidence="1">Uncharacterized protein</fullName>
    </submittedName>
</protein>
<evidence type="ECO:0000313" key="2">
    <source>
        <dbReference type="Proteomes" id="UP000314294"/>
    </source>
</evidence>
<name>A0A4Z2ETP6_9TELE</name>
<dbReference type="EMBL" id="SRLO01002986">
    <property type="protein sequence ID" value="TNN32010.1"/>
    <property type="molecule type" value="Genomic_DNA"/>
</dbReference>
<dbReference type="AlphaFoldDB" id="A0A4Z2ETP6"/>
<sequence>MHSNKRNYVSVDVFGLVREELVQSSLYHLRDSGDPVELCRGALHAVPVPPLVGDSTQNRSVRHVVSPRSLFAVLYVTMETGPFR</sequence>
<keyword evidence="2" id="KW-1185">Reference proteome</keyword>
<accession>A0A4Z2ETP6</accession>
<gene>
    <name evidence="1" type="ORF">EYF80_057831</name>
</gene>
<proteinExistence type="predicted"/>
<comment type="caution">
    <text evidence="1">The sequence shown here is derived from an EMBL/GenBank/DDBJ whole genome shotgun (WGS) entry which is preliminary data.</text>
</comment>
<reference evidence="1 2" key="1">
    <citation type="submission" date="2019-03" db="EMBL/GenBank/DDBJ databases">
        <title>First draft genome of Liparis tanakae, snailfish: a comprehensive survey of snailfish specific genes.</title>
        <authorList>
            <person name="Kim W."/>
            <person name="Song I."/>
            <person name="Jeong J.-H."/>
            <person name="Kim D."/>
            <person name="Kim S."/>
            <person name="Ryu S."/>
            <person name="Song J.Y."/>
            <person name="Lee S.K."/>
        </authorList>
    </citation>
    <scope>NUCLEOTIDE SEQUENCE [LARGE SCALE GENOMIC DNA]</scope>
    <source>
        <tissue evidence="1">Muscle</tissue>
    </source>
</reference>